<comment type="caution">
    <text evidence="12">The sequence shown here is derived from an EMBL/GenBank/DDBJ whole genome shotgun (WGS) entry which is preliminary data.</text>
</comment>
<evidence type="ECO:0000313" key="24">
    <source>
        <dbReference type="Proteomes" id="UP000305093"/>
    </source>
</evidence>
<keyword evidence="6 8" id="KW-1133">Transmembrane helix</keyword>
<evidence type="ECO:0000256" key="2">
    <source>
        <dbReference type="ARBA" id="ARBA00022475"/>
    </source>
</evidence>
<keyword evidence="2" id="KW-1003">Cell membrane</keyword>
<dbReference type="Proteomes" id="UP000615017">
    <property type="component" value="Unassembled WGS sequence"/>
</dbReference>
<dbReference type="Proteomes" id="UP000842385">
    <property type="component" value="Unassembled WGS sequence"/>
</dbReference>
<feature type="domain" description="Phosphoethanolamine transferase N-terminal" evidence="10">
    <location>
        <begin position="54"/>
        <end position="203"/>
    </location>
</feature>
<dbReference type="Proteomes" id="UP000248865">
    <property type="component" value="Unassembled WGS sequence"/>
</dbReference>
<dbReference type="RefSeq" id="WP_000591994.1">
    <property type="nucleotide sequence ID" value="NZ_AP018808.1"/>
</dbReference>
<gene>
    <name evidence="20" type="primary">eptA</name>
    <name evidence="13" type="ORF">BG944_004220</name>
    <name evidence="14" type="ORF">BG944_005693</name>
    <name evidence="11" type="ORF">BRV02_004967</name>
    <name evidence="12" type="ORF">BRV02_005528</name>
    <name evidence="21" type="ORF">C9194_21030</name>
    <name evidence="19" type="ORF">DIV22_12070</name>
    <name evidence="15" type="ORF">HKA49_003453</name>
    <name evidence="16" type="ORF">HKA49_005599</name>
    <name evidence="18" type="ORF">JNA65_22240</name>
    <name evidence="17" type="ORF">JNA68_26335</name>
    <name evidence="20" type="ORF">NCTC10279_02634</name>
</gene>
<dbReference type="InterPro" id="IPR058130">
    <property type="entry name" value="PEA_transf_C"/>
</dbReference>
<evidence type="ECO:0000313" key="19">
    <source>
        <dbReference type="EMBL" id="PZZ68748.1"/>
    </source>
</evidence>
<dbReference type="EMBL" id="UASG01000011">
    <property type="protein sequence ID" value="SPX30326.1"/>
    <property type="molecule type" value="Genomic_DNA"/>
</dbReference>
<dbReference type="EMBL" id="AASSGK010000267">
    <property type="protein sequence ID" value="EFG2164298.1"/>
    <property type="molecule type" value="Genomic_DNA"/>
</dbReference>
<evidence type="ECO:0000313" key="26">
    <source>
        <dbReference type="Proteomes" id="UP000534332"/>
    </source>
</evidence>
<dbReference type="PANTHER" id="PTHR30443:SF0">
    <property type="entry name" value="PHOSPHOETHANOLAMINE TRANSFERASE EPTA"/>
    <property type="match status" value="1"/>
</dbReference>
<dbReference type="EC" id="2.7.-.-" evidence="20"/>
<evidence type="ECO:0000313" key="12">
    <source>
        <dbReference type="EMBL" id="EFG2164298.1"/>
    </source>
</evidence>
<dbReference type="GO" id="GO:0016787">
    <property type="term" value="F:hydrolase activity"/>
    <property type="evidence" value="ECO:0007669"/>
    <property type="project" value="UniProtKB-KW"/>
</dbReference>
<dbReference type="GO" id="GO:0005886">
    <property type="term" value="C:plasma membrane"/>
    <property type="evidence" value="ECO:0007669"/>
    <property type="project" value="UniProtKB-SubCell"/>
</dbReference>
<evidence type="ECO:0000313" key="18">
    <source>
        <dbReference type="EMBL" id="MBL6236592.1"/>
    </source>
</evidence>
<evidence type="ECO:0000259" key="9">
    <source>
        <dbReference type="Pfam" id="PF00884"/>
    </source>
</evidence>
<reference evidence="13 25" key="5">
    <citation type="submission" date="2020-02" db="EMBL/GenBank/DDBJ databases">
        <authorList>
            <consortium name="PulseNet: The National Subtyping Network for Foodborne Disease Surveillance"/>
            <person name="Tarr C.L."/>
            <person name="Trees E."/>
            <person name="Katz L.S."/>
            <person name="Carleton-Romer H.A."/>
            <person name="Stroika S."/>
            <person name="Kucerova Z."/>
            <person name="Roache K.F."/>
            <person name="Sabol A.L."/>
            <person name="Besser J."/>
            <person name="Gerner-Smidt P."/>
        </authorList>
    </citation>
    <scope>NUCLEOTIDE SEQUENCE [LARGE SCALE GENOMIC DNA]</scope>
    <source>
        <strain evidence="13 25">2014C-3796</strain>
    </source>
</reference>
<dbReference type="InterPro" id="IPR012549">
    <property type="entry name" value="EptA-like_N"/>
</dbReference>
<dbReference type="CDD" id="cd16017">
    <property type="entry name" value="LptA"/>
    <property type="match status" value="1"/>
</dbReference>
<sequence length="539" mass="61998">MIKKISINFLFLMLMIDVVFATLFNIPVWMHLFNIINNLDGVKLGFIISLPVFLISALNFVFTPFSFRYIFKPFFCILFICSSIVTYATMKYGVQFDKTMMQNIFETNAGEMTSYFNMSVVLWFLFTGILPCGLLLLVNIRYPETWIKGIIYRLISMFASLLIIFAIAFFFYKDYASVGRNNSSLNKEIIPTNYIYSGFKYVRDFFVSPGEFRQTGTDASRTINEKQKPVIMFLVVGETARSQNYALNGYSRGTNDFTKKYNELISFHNVQSCGTSTAISVPCMFSDMKRKEFNSRKAVNSENVLDILYRTGVNLLWIENDGGCKGVCKRIPTINIEPSNSDNTLCKKNSCYDEVMLKNIDEYINNNSEDKLIVFHLMGSHGPTYYLRYPEPHKYFKPTCDRSDIENCTHEQLINTYDNTIRYTDYIISKLIDKLIEYKDEYDTVLLYVSDHGESLGENGLYLHGTPYNVAPAEQTHVPLITWMSPGFVSSKKIDLNCLSEHALNRTVSHDNIFSSLLGLWNVNTSVYNKEDDIISSCR</sequence>
<evidence type="ECO:0000313" key="15">
    <source>
        <dbReference type="EMBL" id="HAI8959237.1"/>
    </source>
</evidence>
<evidence type="ECO:0000313" key="17">
    <source>
        <dbReference type="EMBL" id="MBL6206662.1"/>
    </source>
</evidence>
<dbReference type="NCBIfam" id="NF028537">
    <property type="entry name" value="P_eth_NH2_trans"/>
    <property type="match status" value="1"/>
</dbReference>
<keyword evidence="4 12" id="KW-0808">Transferase</keyword>
<evidence type="ECO:0000256" key="1">
    <source>
        <dbReference type="ARBA" id="ARBA00004429"/>
    </source>
</evidence>
<keyword evidence="3" id="KW-0997">Cell inner membrane</keyword>
<evidence type="ECO:0000313" key="27">
    <source>
        <dbReference type="Proteomes" id="UP000615017"/>
    </source>
</evidence>
<dbReference type="Proteomes" id="UP000534332">
    <property type="component" value="Unassembled WGS sequence"/>
</dbReference>
<dbReference type="EMBL" id="AASSGK010000071">
    <property type="protein sequence ID" value="EFG2163794.1"/>
    <property type="molecule type" value="Genomic_DNA"/>
</dbReference>
<dbReference type="InterPro" id="IPR000917">
    <property type="entry name" value="Sulfatase_N"/>
</dbReference>
<dbReference type="GO" id="GO:0009244">
    <property type="term" value="P:lipopolysaccharide core region biosynthetic process"/>
    <property type="evidence" value="ECO:0007669"/>
    <property type="project" value="TreeGrafter"/>
</dbReference>
<organism evidence="12 26">
    <name type="scientific">Escherichia coli</name>
    <dbReference type="NCBI Taxonomy" id="562"/>
    <lineage>
        <taxon>Bacteria</taxon>
        <taxon>Pseudomonadati</taxon>
        <taxon>Pseudomonadota</taxon>
        <taxon>Gammaproteobacteria</taxon>
        <taxon>Enterobacterales</taxon>
        <taxon>Enterobacteriaceae</taxon>
        <taxon>Escherichia</taxon>
    </lineage>
</organism>
<protein>
    <submittedName>
        <fullName evidence="20">Membrane-associated, metal-dependent hydrolase</fullName>
        <ecNumber evidence="20">2.7.-.-</ecNumber>
    </submittedName>
    <submittedName>
        <fullName evidence="12">Phosphoethanolamine transferase</fullName>
    </submittedName>
</protein>
<evidence type="ECO:0000256" key="8">
    <source>
        <dbReference type="SAM" id="Phobius"/>
    </source>
</evidence>
<dbReference type="EMBL" id="JAETYZ010000037">
    <property type="protein sequence ID" value="MBL6236592.1"/>
    <property type="molecule type" value="Genomic_DNA"/>
</dbReference>
<dbReference type="EMBL" id="AASXRC010000028">
    <property type="protein sequence ID" value="EFI0214970.1"/>
    <property type="molecule type" value="Genomic_DNA"/>
</dbReference>
<dbReference type="EMBL" id="AASXRC010000143">
    <property type="protein sequence ID" value="EFI0216335.1"/>
    <property type="molecule type" value="Genomic_DNA"/>
</dbReference>
<feature type="transmembrane region" description="Helical" evidence="8">
    <location>
        <begin position="74"/>
        <end position="94"/>
    </location>
</feature>
<feature type="transmembrane region" description="Helical" evidence="8">
    <location>
        <begin position="150"/>
        <end position="172"/>
    </location>
</feature>
<reference evidence="20 23" key="3">
    <citation type="submission" date="2018-06" db="EMBL/GenBank/DDBJ databases">
        <authorList>
            <consortium name="Pathogen Informatics"/>
            <person name="Doyle S."/>
        </authorList>
    </citation>
    <scope>NUCLEOTIDE SEQUENCE [LARGE SCALE GENOMIC DNA]</scope>
    <source>
        <strain evidence="20 23">NCTC10279</strain>
    </source>
</reference>
<feature type="transmembrane region" description="Helical" evidence="8">
    <location>
        <begin position="7"/>
        <end position="30"/>
    </location>
</feature>
<evidence type="ECO:0000313" key="11">
    <source>
        <dbReference type="EMBL" id="EFG2163794.1"/>
    </source>
</evidence>
<keyword evidence="20" id="KW-0378">Hydrolase</keyword>
<evidence type="ECO:0000256" key="4">
    <source>
        <dbReference type="ARBA" id="ARBA00022679"/>
    </source>
</evidence>
<evidence type="ECO:0000256" key="6">
    <source>
        <dbReference type="ARBA" id="ARBA00022989"/>
    </source>
</evidence>
<dbReference type="EMBL" id="DABFUC010000134">
    <property type="protein sequence ID" value="HAI8961256.1"/>
    <property type="molecule type" value="Genomic_DNA"/>
</dbReference>
<feature type="domain" description="Sulfatase N-terminal" evidence="9">
    <location>
        <begin position="233"/>
        <end position="522"/>
    </location>
</feature>
<reference evidence="21 24" key="4">
    <citation type="submission" date="2018-12" db="EMBL/GenBank/DDBJ databases">
        <title>Food and Water Safety Consortium.</title>
        <authorList>
            <person name="Tyson S."/>
            <person name="Peterson C.-L."/>
            <person name="Olson A."/>
            <person name="Tyler S."/>
            <person name="Cabral J."/>
            <person name="Lynch T."/>
            <person name="Knox N."/>
            <person name="Van Domselaar G."/>
            <person name="Graham M."/>
        </authorList>
    </citation>
    <scope>NUCLEOTIDE SEQUENCE [LARGE SCALE GENOMIC DNA]</scope>
    <source>
        <strain evidence="21 24">FWSEC0419</strain>
    </source>
</reference>
<feature type="transmembrane region" description="Helical" evidence="8">
    <location>
        <begin position="42"/>
        <end position="62"/>
    </location>
</feature>
<evidence type="ECO:0000313" key="23">
    <source>
        <dbReference type="Proteomes" id="UP000250385"/>
    </source>
</evidence>
<dbReference type="PANTHER" id="PTHR30443">
    <property type="entry name" value="INNER MEMBRANE PROTEIN"/>
    <property type="match status" value="1"/>
</dbReference>
<dbReference type="EMBL" id="JAETYU010000063">
    <property type="protein sequence ID" value="MBL6206662.1"/>
    <property type="molecule type" value="Genomic_DNA"/>
</dbReference>
<evidence type="ECO:0000313" key="25">
    <source>
        <dbReference type="Proteomes" id="UP000521994"/>
    </source>
</evidence>
<dbReference type="SUPFAM" id="SSF53649">
    <property type="entry name" value="Alkaline phosphatase-like"/>
    <property type="match status" value="1"/>
</dbReference>
<dbReference type="InterPro" id="IPR040423">
    <property type="entry name" value="PEA_transferase"/>
</dbReference>
<reference evidence="19 22" key="2">
    <citation type="submission" date="2018-05" db="EMBL/GenBank/DDBJ databases">
        <title>Genomic sequencing of EHEC O26 New European Clone.</title>
        <authorList>
            <person name="Karnisova L."/>
            <person name="Nunvar J."/>
            <person name="Marejkova M."/>
            <person name="Mellmann A."/>
            <person name="Drevinek P."/>
            <person name="Blahova K."/>
            <person name="Bielaszewska M."/>
        </authorList>
    </citation>
    <scope>NUCLEOTIDE SEQUENCE [LARGE SCALE GENOMIC DNA]</scope>
    <source>
        <strain evidence="19 22">14-391</strain>
    </source>
</reference>
<evidence type="ECO:0000313" key="21">
    <source>
        <dbReference type="EMBL" id="TJF62310.1"/>
    </source>
</evidence>
<evidence type="ECO:0000313" key="13">
    <source>
        <dbReference type="EMBL" id="EFI0214970.1"/>
    </source>
</evidence>
<evidence type="ECO:0000256" key="3">
    <source>
        <dbReference type="ARBA" id="ARBA00022519"/>
    </source>
</evidence>
<dbReference type="Proteomes" id="UP000655659">
    <property type="component" value="Unassembled WGS sequence"/>
</dbReference>
<keyword evidence="5 8" id="KW-0812">Transmembrane</keyword>
<dbReference type="Proteomes" id="UP000250385">
    <property type="component" value="Unassembled WGS sequence"/>
</dbReference>
<evidence type="ECO:0000313" key="16">
    <source>
        <dbReference type="EMBL" id="HAI8961256.1"/>
    </source>
</evidence>
<reference evidence="15 28" key="1">
    <citation type="journal article" date="2018" name="Genome Biol.">
        <title>SKESA: strategic k-mer extension for scrupulous assemblies.</title>
        <authorList>
            <person name="Souvorov A."/>
            <person name="Agarwala R."/>
            <person name="Lipman D.J."/>
        </authorList>
    </citation>
    <scope>NUCLEOTIDE SEQUENCE [LARGE SCALE GENOMIC DNA]</scope>
    <source>
        <strain evidence="15 28">TW14994</strain>
    </source>
</reference>
<reference evidence="15" key="7">
    <citation type="submission" date="2020-04" db="EMBL/GenBank/DDBJ databases">
        <authorList>
            <consortium name="NCBI Pathogen Detection Project"/>
        </authorList>
    </citation>
    <scope>NUCLEOTIDE SEQUENCE</scope>
    <source>
        <strain evidence="15">TW14994</strain>
    </source>
</reference>
<evidence type="ECO:0000259" key="10">
    <source>
        <dbReference type="Pfam" id="PF08019"/>
    </source>
</evidence>
<dbReference type="Pfam" id="PF00884">
    <property type="entry name" value="Sulfatase"/>
    <property type="match status" value="1"/>
</dbReference>
<dbReference type="AlphaFoldDB" id="A0A066QEQ0"/>
<dbReference type="GO" id="GO:0016776">
    <property type="term" value="F:phosphotransferase activity, phosphate group as acceptor"/>
    <property type="evidence" value="ECO:0007669"/>
    <property type="project" value="TreeGrafter"/>
</dbReference>
<dbReference type="Proteomes" id="UP000305093">
    <property type="component" value="Unassembled WGS sequence"/>
</dbReference>
<dbReference type="InterPro" id="IPR017850">
    <property type="entry name" value="Alkaline_phosphatase_core_sf"/>
</dbReference>
<proteinExistence type="predicted"/>
<accession>A0A066QEQ0</accession>
<evidence type="ECO:0000313" key="22">
    <source>
        <dbReference type="Proteomes" id="UP000248865"/>
    </source>
</evidence>
<evidence type="ECO:0000313" key="20">
    <source>
        <dbReference type="EMBL" id="SPX30326.1"/>
    </source>
</evidence>
<reference evidence="12 26" key="6">
    <citation type="submission" date="2020-02" db="EMBL/GenBank/DDBJ databases">
        <authorList>
            <person name="Ashton P.M."/>
            <person name="Dallman T."/>
            <person name="Nair S."/>
            <person name="De Pinna E."/>
            <person name="Peters T."/>
            <person name="Grant K."/>
        </authorList>
    </citation>
    <scope>NUCLEOTIDE SEQUENCE [LARGE SCALE GENOMIC DNA]</scope>
    <source>
        <strain evidence="12 26">188143</strain>
    </source>
</reference>
<reference evidence="17 27" key="8">
    <citation type="submission" date="2021-01" db="EMBL/GenBank/DDBJ databases">
        <title>Genomes of Escherichia coli STEC strains from raw meat-based diets for companion animals.</title>
        <authorList>
            <person name="Stevens M.J.A."/>
            <person name="Stephan R."/>
        </authorList>
    </citation>
    <scope>NUCLEOTIDE SEQUENCE [LARGE SCALE GENOMIC DNA]</scope>
    <source>
        <strain evidence="17">ATC7-7</strain>
        <strain evidence="18 27">LSC1-58</strain>
    </source>
</reference>
<feature type="transmembrane region" description="Helical" evidence="8">
    <location>
        <begin position="114"/>
        <end position="138"/>
    </location>
</feature>
<evidence type="ECO:0000256" key="5">
    <source>
        <dbReference type="ARBA" id="ARBA00022692"/>
    </source>
</evidence>
<comment type="subcellular location">
    <subcellularLocation>
        <location evidence="1">Cell inner membrane</location>
        <topology evidence="1">Multi-pass membrane protein</topology>
    </subcellularLocation>
</comment>
<dbReference type="Proteomes" id="UP000521994">
    <property type="component" value="Unassembled WGS sequence"/>
</dbReference>
<dbReference type="EMBL" id="QFSS01000054">
    <property type="protein sequence ID" value="PZZ68748.1"/>
    <property type="molecule type" value="Genomic_DNA"/>
</dbReference>
<dbReference type="EMBL" id="RROO01000048">
    <property type="protein sequence ID" value="TJF62310.1"/>
    <property type="molecule type" value="Genomic_DNA"/>
</dbReference>
<name>A0A066QEQ0_ECOLX</name>
<keyword evidence="7 8" id="KW-0472">Membrane</keyword>
<evidence type="ECO:0000313" key="14">
    <source>
        <dbReference type="EMBL" id="EFI0216335.1"/>
    </source>
</evidence>
<evidence type="ECO:0000256" key="7">
    <source>
        <dbReference type="ARBA" id="ARBA00023136"/>
    </source>
</evidence>
<evidence type="ECO:0000313" key="28">
    <source>
        <dbReference type="Proteomes" id="UP000842385"/>
    </source>
</evidence>
<dbReference type="Pfam" id="PF08019">
    <property type="entry name" value="EptA_B_N"/>
    <property type="match status" value="1"/>
</dbReference>
<dbReference type="EMBL" id="DABFUC010000018">
    <property type="protein sequence ID" value="HAI8959237.1"/>
    <property type="molecule type" value="Genomic_DNA"/>
</dbReference>
<dbReference type="Gene3D" id="3.40.720.10">
    <property type="entry name" value="Alkaline Phosphatase, subunit A"/>
    <property type="match status" value="1"/>
</dbReference>